<evidence type="ECO:0000313" key="3">
    <source>
        <dbReference type="Proteomes" id="UP000700334"/>
    </source>
</evidence>
<dbReference type="OrthoDB" id="29563at2759"/>
<evidence type="ECO:0000256" key="1">
    <source>
        <dbReference type="RuleBase" id="RU367042"/>
    </source>
</evidence>
<keyword evidence="1" id="KW-0687">Ribonucleoprotein</keyword>
<dbReference type="AlphaFoldDB" id="A0A8J6AEI8"/>
<comment type="similarity">
    <text evidence="1">Belongs to the eukaryotic ribosomal protein eL8 family.</text>
</comment>
<evidence type="ECO:0000313" key="2">
    <source>
        <dbReference type="EMBL" id="KAG8517547.1"/>
    </source>
</evidence>
<comment type="caution">
    <text evidence="2">The sequence shown here is derived from an EMBL/GenBank/DDBJ whole genome shotgun (WGS) entry which is preliminary data.</text>
</comment>
<dbReference type="SUPFAM" id="SSF55315">
    <property type="entry name" value="L30e-like"/>
    <property type="match status" value="1"/>
</dbReference>
<keyword evidence="3" id="KW-1185">Reference proteome</keyword>
<dbReference type="InterPro" id="IPR029064">
    <property type="entry name" value="Ribosomal_eL30-like_sf"/>
</dbReference>
<sequence>MTWTTPAGRLPACLVWKMADRYSMIKGKVKLGRLVHRKNCPTVAFTQVNSQDKGDLADLAETVGTNDNDRHYEICRRCRGSVLGPKSVARTTKLEEQLGKAYAVASSVHKNTKCLLSKRKKILA</sequence>
<dbReference type="Gene3D" id="3.30.1330.30">
    <property type="match status" value="1"/>
</dbReference>
<protein>
    <recommendedName>
        <fullName evidence="1">60S ribosomal protein L7a</fullName>
    </recommendedName>
</protein>
<organism evidence="2 3">
    <name type="scientific">Galemys pyrenaicus</name>
    <name type="common">Iberian desman</name>
    <name type="synonym">Pyrenean desman</name>
    <dbReference type="NCBI Taxonomy" id="202257"/>
    <lineage>
        <taxon>Eukaryota</taxon>
        <taxon>Metazoa</taxon>
        <taxon>Chordata</taxon>
        <taxon>Craniata</taxon>
        <taxon>Vertebrata</taxon>
        <taxon>Euteleostomi</taxon>
        <taxon>Mammalia</taxon>
        <taxon>Eutheria</taxon>
        <taxon>Laurasiatheria</taxon>
        <taxon>Eulipotyphla</taxon>
        <taxon>Talpidae</taxon>
        <taxon>Galemys</taxon>
    </lineage>
</organism>
<dbReference type="GO" id="GO:0003723">
    <property type="term" value="F:RNA binding"/>
    <property type="evidence" value="ECO:0007669"/>
    <property type="project" value="UniProtKB-UniRule"/>
</dbReference>
<dbReference type="Proteomes" id="UP000700334">
    <property type="component" value="Unassembled WGS sequence"/>
</dbReference>
<dbReference type="EMBL" id="JAGFMF010011651">
    <property type="protein sequence ID" value="KAG8517547.1"/>
    <property type="molecule type" value="Genomic_DNA"/>
</dbReference>
<reference evidence="2" key="1">
    <citation type="journal article" date="2021" name="Evol. Appl.">
        <title>The genome of the Pyrenean desman and the effects of bottlenecks and inbreeding on the genomic landscape of an endangered species.</title>
        <authorList>
            <person name="Escoda L."/>
            <person name="Castresana J."/>
        </authorList>
    </citation>
    <scope>NUCLEOTIDE SEQUENCE</scope>
    <source>
        <strain evidence="2">IBE-C5619</strain>
    </source>
</reference>
<accession>A0A8J6AEI8</accession>
<dbReference type="InterPro" id="IPR001921">
    <property type="entry name" value="Ribosomal_eL8_euk"/>
</dbReference>
<dbReference type="GO" id="GO:0022625">
    <property type="term" value="C:cytosolic large ribosomal subunit"/>
    <property type="evidence" value="ECO:0007669"/>
    <property type="project" value="UniProtKB-UniRule"/>
</dbReference>
<gene>
    <name evidence="2" type="ORF">J0S82_009066</name>
</gene>
<comment type="function">
    <text evidence="1">Component of the ribosome.</text>
</comment>
<name>A0A8J6AEI8_GALPY</name>
<keyword evidence="1 2" id="KW-0689">Ribosomal protein</keyword>
<dbReference type="PRINTS" id="PR00882">
    <property type="entry name" value="RIBOSOMALL7A"/>
</dbReference>
<proteinExistence type="inferred from homology"/>